<protein>
    <submittedName>
        <fullName evidence="2">Uncharacterized protein</fullName>
    </submittedName>
</protein>
<feature type="compositionally biased region" description="Polar residues" evidence="1">
    <location>
        <begin position="65"/>
        <end position="77"/>
    </location>
</feature>
<feature type="region of interest" description="Disordered" evidence="1">
    <location>
        <begin position="208"/>
        <end position="239"/>
    </location>
</feature>
<comment type="caution">
    <text evidence="2">The sequence shown here is derived from an EMBL/GenBank/DDBJ whole genome shotgun (WGS) entry which is preliminary data.</text>
</comment>
<reference evidence="2 3" key="1">
    <citation type="journal article" date="2019" name="G3 (Bethesda)">
        <title>Sequencing of a Wild Apple (Malus baccata) Genome Unravels the Differences Between Cultivated and Wild Apple Species Regarding Disease Resistance and Cold Tolerance.</title>
        <authorList>
            <person name="Chen X."/>
        </authorList>
    </citation>
    <scope>NUCLEOTIDE SEQUENCE [LARGE SCALE GENOMIC DNA]</scope>
    <source>
        <strain evidence="3">cv. Shandingzi</strain>
        <tissue evidence="2">Leaves</tissue>
    </source>
</reference>
<evidence type="ECO:0000256" key="1">
    <source>
        <dbReference type="SAM" id="MobiDB-lite"/>
    </source>
</evidence>
<dbReference type="STRING" id="106549.A0A540NLP7"/>
<dbReference type="PANTHER" id="PTHR10302:SF23">
    <property type="entry name" value="PROTEIN OSB4, CHLOROPLASTIC"/>
    <property type="match status" value="1"/>
</dbReference>
<gene>
    <name evidence="2" type="ORF">C1H46_002339</name>
</gene>
<evidence type="ECO:0000313" key="2">
    <source>
        <dbReference type="EMBL" id="TQE11945.1"/>
    </source>
</evidence>
<feature type="region of interest" description="Disordered" evidence="1">
    <location>
        <begin position="65"/>
        <end position="101"/>
    </location>
</feature>
<accession>A0A540NLP7</accession>
<feature type="compositionally biased region" description="Pro residues" evidence="1">
    <location>
        <begin position="86"/>
        <end position="97"/>
    </location>
</feature>
<dbReference type="GO" id="GO:0006264">
    <property type="term" value="P:mitochondrial DNA replication"/>
    <property type="evidence" value="ECO:0007669"/>
    <property type="project" value="TreeGrafter"/>
</dbReference>
<dbReference type="PANTHER" id="PTHR10302">
    <property type="entry name" value="SINGLE-STRANDED DNA-BINDING PROTEIN"/>
    <property type="match status" value="1"/>
</dbReference>
<keyword evidence="3" id="KW-1185">Reference proteome</keyword>
<dbReference type="GO" id="GO:0042645">
    <property type="term" value="C:mitochondrial nucleoid"/>
    <property type="evidence" value="ECO:0007669"/>
    <property type="project" value="TreeGrafter"/>
</dbReference>
<organism evidence="2 3">
    <name type="scientific">Malus baccata</name>
    <name type="common">Siberian crab apple</name>
    <name type="synonym">Pyrus baccata</name>
    <dbReference type="NCBI Taxonomy" id="106549"/>
    <lineage>
        <taxon>Eukaryota</taxon>
        <taxon>Viridiplantae</taxon>
        <taxon>Streptophyta</taxon>
        <taxon>Embryophyta</taxon>
        <taxon>Tracheophyta</taxon>
        <taxon>Spermatophyta</taxon>
        <taxon>Magnoliopsida</taxon>
        <taxon>eudicotyledons</taxon>
        <taxon>Gunneridae</taxon>
        <taxon>Pentapetalae</taxon>
        <taxon>rosids</taxon>
        <taxon>fabids</taxon>
        <taxon>Rosales</taxon>
        <taxon>Rosaceae</taxon>
        <taxon>Amygdaloideae</taxon>
        <taxon>Maleae</taxon>
        <taxon>Malus</taxon>
    </lineage>
</organism>
<evidence type="ECO:0000313" key="3">
    <source>
        <dbReference type="Proteomes" id="UP000315295"/>
    </source>
</evidence>
<proteinExistence type="predicted"/>
<dbReference type="AlphaFoldDB" id="A0A540NLP7"/>
<dbReference type="InterPro" id="IPR011344">
    <property type="entry name" value="ssDNA-bd"/>
</dbReference>
<sequence>MTSHEGLTSWLKVASPLPSPILWALIDSRVELPQLETFSGYFRPSALTLRSEMALLLLQSHFSTTAAKPQTPNTHSVTRLRFKSKPPQPPPPNPDLLPRPTQVPFQPKVANAVRTPLHVVRTPDGKVLAATVLTSSSPSPANSLRIPIVFEGDLANTADLHLKDSDFAFVAGSLRSDLDHLNAGEDQGRLQVLVHTLYFVEESSQLNKSSKADRQEERTTDHTGSLAFGKKPIPESQKPIPESHEILLPTKKEVLNCFAASLRNDGDCTLGSWGDLLSNPKQWWDCQSKKLNGLVKPNSPDFKHKEGGRALWLNKAPRSVLSELEGVDTSKRD</sequence>
<feature type="compositionally biased region" description="Basic and acidic residues" evidence="1">
    <location>
        <begin position="210"/>
        <end position="221"/>
    </location>
</feature>
<dbReference type="GO" id="GO:0003697">
    <property type="term" value="F:single-stranded DNA binding"/>
    <property type="evidence" value="ECO:0007669"/>
    <property type="project" value="InterPro"/>
</dbReference>
<name>A0A540NLP7_MALBA</name>
<dbReference type="EMBL" id="VIEB01000024">
    <property type="protein sequence ID" value="TQE11945.1"/>
    <property type="molecule type" value="Genomic_DNA"/>
</dbReference>
<dbReference type="Proteomes" id="UP000315295">
    <property type="component" value="Unassembled WGS sequence"/>
</dbReference>